<evidence type="ECO:0000313" key="2">
    <source>
        <dbReference type="Proteomes" id="UP000546257"/>
    </source>
</evidence>
<dbReference type="PANTHER" id="PTHR31118">
    <property type="entry name" value="CYCLASE-LIKE PROTEIN 2"/>
    <property type="match status" value="1"/>
</dbReference>
<keyword evidence="2" id="KW-1185">Reference proteome</keyword>
<comment type="caution">
    <text evidence="1">The sequence shown here is derived from an EMBL/GenBank/DDBJ whole genome shotgun (WGS) entry which is preliminary data.</text>
</comment>
<accession>A0A7J9SJA8</accession>
<dbReference type="Pfam" id="PF04199">
    <property type="entry name" value="Cyclase"/>
    <property type="match status" value="1"/>
</dbReference>
<dbReference type="SUPFAM" id="SSF102198">
    <property type="entry name" value="Putative cyclase"/>
    <property type="match status" value="1"/>
</dbReference>
<dbReference type="InterPro" id="IPR007325">
    <property type="entry name" value="KFase/CYL"/>
</dbReference>
<dbReference type="Gene3D" id="3.50.30.50">
    <property type="entry name" value="Putative cyclase"/>
    <property type="match status" value="1"/>
</dbReference>
<proteinExistence type="predicted"/>
<dbReference type="AlphaFoldDB" id="A0A7J9SJA8"/>
<gene>
    <name evidence="1" type="ORF">H5V44_02045</name>
</gene>
<protein>
    <submittedName>
        <fullName evidence="1">Cyclase family protein</fullName>
    </submittedName>
</protein>
<reference evidence="1 2" key="1">
    <citation type="submission" date="2020-08" db="EMBL/GenBank/DDBJ databases">
        <authorList>
            <person name="Seo M.-J."/>
        </authorList>
    </citation>
    <scope>NUCLEOTIDE SEQUENCE [LARGE SCALE GENOMIC DNA]</scope>
    <source>
        <strain evidence="1 2">MBLA0160</strain>
    </source>
</reference>
<dbReference type="EMBL" id="JACKXD010000001">
    <property type="protein sequence ID" value="MBB6645091.1"/>
    <property type="molecule type" value="Genomic_DNA"/>
</dbReference>
<dbReference type="GO" id="GO:0004061">
    <property type="term" value="F:arylformamidase activity"/>
    <property type="evidence" value="ECO:0007669"/>
    <property type="project" value="InterPro"/>
</dbReference>
<dbReference type="RefSeq" id="WP_185191468.1">
    <property type="nucleotide sequence ID" value="NZ_JACKXD010000001.1"/>
</dbReference>
<sequence>MFDAPDEIIDLTNPIDNGIPVWPSFPPVDLKHESLAARDGFTMEKVTMRTHTATHVDSPRHFIPEGRTLDEFPVSKFMGEGVVVDLTDVGNSAAIGVDDLAQYEDEIDAGDVVMLNTGWDQYYGTTDEWMFEFPHLSGDASEYLADLEAKAVGIDTPSVGGWYDEVPGHGPSTDVHPADSHLPLLENDIIPIEELRNLDAVRGDAATRRAYFLYPPLNFQDTSGSSVRAFAFL</sequence>
<dbReference type="PANTHER" id="PTHR31118:SF12">
    <property type="entry name" value="CYCLASE-LIKE PROTEIN 2"/>
    <property type="match status" value="1"/>
</dbReference>
<organism evidence="1 2">
    <name type="scientific">Halobellus ruber</name>
    <dbReference type="NCBI Taxonomy" id="2761102"/>
    <lineage>
        <taxon>Archaea</taxon>
        <taxon>Methanobacteriati</taxon>
        <taxon>Methanobacteriota</taxon>
        <taxon>Stenosarchaea group</taxon>
        <taxon>Halobacteria</taxon>
        <taxon>Halobacteriales</taxon>
        <taxon>Haloferacaceae</taxon>
        <taxon>Halobellus</taxon>
    </lineage>
</organism>
<name>A0A7J9SJA8_9EURY</name>
<evidence type="ECO:0000313" key="1">
    <source>
        <dbReference type="EMBL" id="MBB6645091.1"/>
    </source>
</evidence>
<dbReference type="Proteomes" id="UP000546257">
    <property type="component" value="Unassembled WGS sequence"/>
</dbReference>
<dbReference type="GO" id="GO:0019441">
    <property type="term" value="P:L-tryptophan catabolic process to kynurenine"/>
    <property type="evidence" value="ECO:0007669"/>
    <property type="project" value="InterPro"/>
</dbReference>
<dbReference type="InterPro" id="IPR037175">
    <property type="entry name" value="KFase_sf"/>
</dbReference>